<organism evidence="6 7">
    <name type="scientific">Gnomoniopsis smithogilvyi</name>
    <dbReference type="NCBI Taxonomy" id="1191159"/>
    <lineage>
        <taxon>Eukaryota</taxon>
        <taxon>Fungi</taxon>
        <taxon>Dikarya</taxon>
        <taxon>Ascomycota</taxon>
        <taxon>Pezizomycotina</taxon>
        <taxon>Sordariomycetes</taxon>
        <taxon>Sordariomycetidae</taxon>
        <taxon>Diaporthales</taxon>
        <taxon>Gnomoniaceae</taxon>
        <taxon>Gnomoniopsis</taxon>
    </lineage>
</organism>
<gene>
    <name evidence="6" type="ORF">N0V93_009286</name>
</gene>
<dbReference type="Proteomes" id="UP001140453">
    <property type="component" value="Unassembled WGS sequence"/>
</dbReference>
<feature type="region of interest" description="Disordered" evidence="4">
    <location>
        <begin position="94"/>
        <end position="117"/>
    </location>
</feature>
<accession>A0A9W8YK80</accession>
<protein>
    <recommendedName>
        <fullName evidence="5">Nudix hydrolase domain-containing protein</fullName>
    </recommendedName>
</protein>
<evidence type="ECO:0000259" key="5">
    <source>
        <dbReference type="PROSITE" id="PS51462"/>
    </source>
</evidence>
<dbReference type="PANTHER" id="PTHR43046:SF14">
    <property type="entry name" value="MUTT_NUDIX FAMILY PROTEIN"/>
    <property type="match status" value="1"/>
</dbReference>
<keyword evidence="2 3" id="KW-0378">Hydrolase</keyword>
<name>A0A9W8YK80_9PEZI</name>
<reference evidence="6" key="1">
    <citation type="submission" date="2022-10" db="EMBL/GenBank/DDBJ databases">
        <title>Tapping the CABI collections for fungal endophytes: first genome assemblies for Collariella, Neodidymelliopsis, Ascochyta clinopodiicola, Didymella pomorum, Didymosphaeria variabile, Neocosmospora piperis and Neocucurbitaria cava.</title>
        <authorList>
            <person name="Hill R."/>
        </authorList>
    </citation>
    <scope>NUCLEOTIDE SEQUENCE</scope>
    <source>
        <strain evidence="6">IMI 355082</strain>
    </source>
</reference>
<dbReference type="PANTHER" id="PTHR43046">
    <property type="entry name" value="GDP-MANNOSE MANNOSYL HYDROLASE"/>
    <property type="match status" value="1"/>
</dbReference>
<dbReference type="GO" id="GO:0016787">
    <property type="term" value="F:hydrolase activity"/>
    <property type="evidence" value="ECO:0007669"/>
    <property type="project" value="UniProtKB-KW"/>
</dbReference>
<dbReference type="PROSITE" id="PS00893">
    <property type="entry name" value="NUDIX_BOX"/>
    <property type="match status" value="1"/>
</dbReference>
<dbReference type="InterPro" id="IPR000086">
    <property type="entry name" value="NUDIX_hydrolase_dom"/>
</dbReference>
<dbReference type="EMBL" id="JAPEVB010000006">
    <property type="protein sequence ID" value="KAJ4386391.1"/>
    <property type="molecule type" value="Genomic_DNA"/>
</dbReference>
<dbReference type="OrthoDB" id="10259236at2759"/>
<evidence type="ECO:0000313" key="6">
    <source>
        <dbReference type="EMBL" id="KAJ4386391.1"/>
    </source>
</evidence>
<dbReference type="InterPro" id="IPR015797">
    <property type="entry name" value="NUDIX_hydrolase-like_dom_sf"/>
</dbReference>
<dbReference type="Gene3D" id="3.90.79.10">
    <property type="entry name" value="Nucleoside Triphosphate Pyrophosphohydrolase"/>
    <property type="match status" value="1"/>
</dbReference>
<sequence length="226" mass="25089">MSEAGQQLDFVALDDEMTFIPNRHFVLSASTVTFKEPGQVLLVRNTKYNEAFYTLPGGRKDIGEALEETAVRETHEETGYHVRLPPISIPTRATRPRVTERRRRSNSSLHDCIPTPTASPLAHGSLLADSASTTKDFIADPGTEPVGVITYNDPTAEGISTKFRFFYYATLKDANLPPDPPSLDHEERLEAEWVTVADALEMLRFEAERQAVETVAALRMGAALQE</sequence>
<evidence type="ECO:0000256" key="2">
    <source>
        <dbReference type="ARBA" id="ARBA00022801"/>
    </source>
</evidence>
<dbReference type="InterPro" id="IPR020084">
    <property type="entry name" value="NUDIX_hydrolase_CS"/>
</dbReference>
<dbReference type="Pfam" id="PF00293">
    <property type="entry name" value="NUDIX"/>
    <property type="match status" value="1"/>
</dbReference>
<evidence type="ECO:0000256" key="1">
    <source>
        <dbReference type="ARBA" id="ARBA00001946"/>
    </source>
</evidence>
<evidence type="ECO:0000256" key="3">
    <source>
        <dbReference type="RuleBase" id="RU003476"/>
    </source>
</evidence>
<dbReference type="InterPro" id="IPR020476">
    <property type="entry name" value="Nudix_hydrolase"/>
</dbReference>
<comment type="similarity">
    <text evidence="3">Belongs to the Nudix hydrolase family.</text>
</comment>
<dbReference type="AlphaFoldDB" id="A0A9W8YK80"/>
<proteinExistence type="inferred from homology"/>
<comment type="cofactor">
    <cofactor evidence="1">
        <name>Mg(2+)</name>
        <dbReference type="ChEBI" id="CHEBI:18420"/>
    </cofactor>
</comment>
<dbReference type="CDD" id="cd02883">
    <property type="entry name" value="NUDIX_Hydrolase"/>
    <property type="match status" value="1"/>
</dbReference>
<dbReference type="PRINTS" id="PR00502">
    <property type="entry name" value="NUDIXFAMILY"/>
</dbReference>
<evidence type="ECO:0000313" key="7">
    <source>
        <dbReference type="Proteomes" id="UP001140453"/>
    </source>
</evidence>
<evidence type="ECO:0000256" key="4">
    <source>
        <dbReference type="SAM" id="MobiDB-lite"/>
    </source>
</evidence>
<feature type="domain" description="Nudix hydrolase" evidence="5">
    <location>
        <begin position="21"/>
        <end position="216"/>
    </location>
</feature>
<keyword evidence="7" id="KW-1185">Reference proteome</keyword>
<dbReference type="SUPFAM" id="SSF55811">
    <property type="entry name" value="Nudix"/>
    <property type="match status" value="1"/>
</dbReference>
<comment type="caution">
    <text evidence="6">The sequence shown here is derived from an EMBL/GenBank/DDBJ whole genome shotgun (WGS) entry which is preliminary data.</text>
</comment>
<dbReference type="PROSITE" id="PS51462">
    <property type="entry name" value="NUDIX"/>
    <property type="match status" value="1"/>
</dbReference>